<reference evidence="2" key="1">
    <citation type="journal article" date="2021" name="BMC Genomics">
        <title>Chromosome-level genome assembly and manually-curated proteome of model necrotroph Parastagonospora nodorum Sn15 reveals a genome-wide trove of candidate effector homologs, and redundancy of virulence-related functions within an accessory chromosome.</title>
        <authorList>
            <person name="Bertazzoni S."/>
            <person name="Jones D.A.B."/>
            <person name="Phan H.T."/>
            <person name="Tan K.-C."/>
            <person name="Hane J.K."/>
        </authorList>
    </citation>
    <scope>NUCLEOTIDE SEQUENCE [LARGE SCALE GENOMIC DNA]</scope>
    <source>
        <strain evidence="2">SN15 / ATCC MYA-4574 / FGSC 10173)</strain>
    </source>
</reference>
<dbReference type="EMBL" id="CP069030">
    <property type="protein sequence ID" value="QRC98145.1"/>
    <property type="molecule type" value="Genomic_DNA"/>
</dbReference>
<name>A0A7U2HZY1_PHANO</name>
<dbReference type="VEuPathDB" id="FungiDB:JI435_411620"/>
<dbReference type="Proteomes" id="UP000663193">
    <property type="component" value="Chromosome 8"/>
</dbReference>
<sequence>MVCGIARIVEYPATHVTGTTYTHCTSSFRSKSTIHWQKKAMINRGCNLEECLLQPYRLSDIGRRDVWRRWVILEGCVFCI</sequence>
<protein>
    <submittedName>
        <fullName evidence="1">Uncharacterized protein</fullName>
    </submittedName>
</protein>
<evidence type="ECO:0000313" key="2">
    <source>
        <dbReference type="Proteomes" id="UP000663193"/>
    </source>
</evidence>
<proteinExistence type="predicted"/>
<organism evidence="1 2">
    <name type="scientific">Phaeosphaeria nodorum (strain SN15 / ATCC MYA-4574 / FGSC 10173)</name>
    <name type="common">Glume blotch fungus</name>
    <name type="synonym">Parastagonospora nodorum</name>
    <dbReference type="NCBI Taxonomy" id="321614"/>
    <lineage>
        <taxon>Eukaryota</taxon>
        <taxon>Fungi</taxon>
        <taxon>Dikarya</taxon>
        <taxon>Ascomycota</taxon>
        <taxon>Pezizomycotina</taxon>
        <taxon>Dothideomycetes</taxon>
        <taxon>Pleosporomycetidae</taxon>
        <taxon>Pleosporales</taxon>
        <taxon>Pleosporineae</taxon>
        <taxon>Phaeosphaeriaceae</taxon>
        <taxon>Parastagonospora</taxon>
    </lineage>
</organism>
<keyword evidence="2" id="KW-1185">Reference proteome</keyword>
<gene>
    <name evidence="1" type="ORF">JI435_411620</name>
</gene>
<dbReference type="AlphaFoldDB" id="A0A7U2HZY1"/>
<evidence type="ECO:0000313" key="1">
    <source>
        <dbReference type="EMBL" id="QRC98145.1"/>
    </source>
</evidence>
<accession>A0A7U2HZY1</accession>